<proteinExistence type="inferred from homology"/>
<evidence type="ECO:0000256" key="2">
    <source>
        <dbReference type="ARBA" id="ARBA00010427"/>
    </source>
</evidence>
<dbReference type="EMBL" id="JAGTXO010000002">
    <property type="protein sequence ID" value="KAG8469968.1"/>
    <property type="molecule type" value="Genomic_DNA"/>
</dbReference>
<dbReference type="GO" id="GO:0016593">
    <property type="term" value="C:Cdc73/Paf1 complex"/>
    <property type="evidence" value="ECO:0007669"/>
    <property type="project" value="InterPro"/>
</dbReference>
<dbReference type="Gene3D" id="3.40.50.11990">
    <property type="entry name" value="RNA polymerase II accessory factor, Cdc73 C-terminal domain"/>
    <property type="match status" value="1"/>
</dbReference>
<keyword evidence="4" id="KW-0539">Nucleus</keyword>
<comment type="subcellular location">
    <subcellularLocation>
        <location evidence="1">Nucleus</location>
    </subcellularLocation>
</comment>
<dbReference type="GO" id="GO:0000993">
    <property type="term" value="F:RNA polymerase II complex binding"/>
    <property type="evidence" value="ECO:0007669"/>
    <property type="project" value="TreeGrafter"/>
</dbReference>
<gene>
    <name evidence="8" type="ORF">KFE25_006423</name>
</gene>
<dbReference type="OrthoDB" id="2186602at2759"/>
<evidence type="ECO:0000313" key="8">
    <source>
        <dbReference type="EMBL" id="KAG8469968.1"/>
    </source>
</evidence>
<dbReference type="AlphaFoldDB" id="A0A8J5XKW1"/>
<feature type="domain" description="Cell division control protein 73 C-terminal" evidence="6">
    <location>
        <begin position="327"/>
        <end position="476"/>
    </location>
</feature>
<evidence type="ECO:0000256" key="1">
    <source>
        <dbReference type="ARBA" id="ARBA00004123"/>
    </source>
</evidence>
<reference evidence="8" key="1">
    <citation type="submission" date="2021-05" db="EMBL/GenBank/DDBJ databases">
        <title>The genome of the haptophyte Pavlova lutheri (Diacronema luteri, Pavlovales) - a model for lipid biosynthesis in eukaryotic algae.</title>
        <authorList>
            <person name="Hulatt C.J."/>
            <person name="Posewitz M.C."/>
        </authorList>
    </citation>
    <scope>NUCLEOTIDE SEQUENCE</scope>
    <source>
        <strain evidence="8">NIVA-4/92</strain>
    </source>
</reference>
<keyword evidence="3" id="KW-0804">Transcription</keyword>
<organism evidence="8 9">
    <name type="scientific">Diacronema lutheri</name>
    <name type="common">Unicellular marine alga</name>
    <name type="synonym">Monochrysis lutheri</name>
    <dbReference type="NCBI Taxonomy" id="2081491"/>
    <lineage>
        <taxon>Eukaryota</taxon>
        <taxon>Haptista</taxon>
        <taxon>Haptophyta</taxon>
        <taxon>Pavlovophyceae</taxon>
        <taxon>Pavlovales</taxon>
        <taxon>Pavlovaceae</taxon>
        <taxon>Diacronema</taxon>
    </lineage>
</organism>
<dbReference type="InterPro" id="IPR007852">
    <property type="entry name" value="Cdc73/Parafibromin"/>
</dbReference>
<feature type="region of interest" description="Disordered" evidence="5">
    <location>
        <begin position="272"/>
        <end position="319"/>
    </location>
</feature>
<dbReference type="Pfam" id="PF05179">
    <property type="entry name" value="CDC73_C"/>
    <property type="match status" value="1"/>
</dbReference>
<dbReference type="PANTHER" id="PTHR12466:SF8">
    <property type="entry name" value="PARAFIBROMIN"/>
    <property type="match status" value="1"/>
</dbReference>
<sequence>MDPLSLLREHHTANKPVMLQGEHLVFGALRIPRDTPTAYRSQQGAFYAIDQLWFYLQNAKMSHAQYLVACNKNKIRGVSLPDKRDLLAYLSGQTDSSAAVDFANAPLIGDVVASAAAEQPAHKRQRGADAPRDELGDARARELAAEARALVAAALDSPALLPAPPPTPLGGGVGGETGVPAAAGAPAAAPAADDEPGAIRGGARAGRRPAPMPSGEALDALIRTDLADVELVLERELRAASRSSQLIAPSRKAFAPRVEQILATLREQAARATAARAPPPPPLAAAAAAGLRPASNGAARRPGKPGAPPPAGAARASAAPPQPPPLIIVVPAQASCTINMWNAADFIVRGTFVPTSDKRKNPANKKDAHVRHTHKLSTGLSLRFEIIDNVATLGKADWERVVAVFVQGTSWEFKSWPFKDTVATFANVRGFYVRFTDQVPPPSILASDVKTLILSQDKRYMDSTVAKDFWHALEKFLLCQKRALLGLQ</sequence>
<evidence type="ECO:0000256" key="5">
    <source>
        <dbReference type="SAM" id="MobiDB-lite"/>
    </source>
</evidence>
<name>A0A8J5XKW1_DIALT</name>
<evidence type="ECO:0000313" key="9">
    <source>
        <dbReference type="Proteomes" id="UP000751190"/>
    </source>
</evidence>
<feature type="domain" description="Paf1 complex subunit Cdc73 N-terminal" evidence="7">
    <location>
        <begin position="2"/>
        <end position="121"/>
    </location>
</feature>
<dbReference type="OMA" id="CAFHLKY"/>
<dbReference type="PANTHER" id="PTHR12466">
    <property type="entry name" value="CDC73 DOMAIN PROTEIN"/>
    <property type="match status" value="1"/>
</dbReference>
<dbReference type="GO" id="GO:0032968">
    <property type="term" value="P:positive regulation of transcription elongation by RNA polymerase II"/>
    <property type="evidence" value="ECO:0007669"/>
    <property type="project" value="TreeGrafter"/>
</dbReference>
<accession>A0A8J5XKW1</accession>
<dbReference type="Proteomes" id="UP000751190">
    <property type="component" value="Unassembled WGS sequence"/>
</dbReference>
<evidence type="ECO:0000256" key="3">
    <source>
        <dbReference type="ARBA" id="ARBA00023163"/>
    </source>
</evidence>
<feature type="compositionally biased region" description="Low complexity" evidence="5">
    <location>
        <begin position="284"/>
        <end position="300"/>
    </location>
</feature>
<evidence type="ECO:0000259" key="7">
    <source>
        <dbReference type="Pfam" id="PF16050"/>
    </source>
</evidence>
<feature type="region of interest" description="Disordered" evidence="5">
    <location>
        <begin position="162"/>
        <end position="212"/>
    </location>
</feature>
<feature type="compositionally biased region" description="Low complexity" evidence="5">
    <location>
        <begin position="178"/>
        <end position="191"/>
    </location>
</feature>
<evidence type="ECO:0000259" key="6">
    <source>
        <dbReference type="Pfam" id="PF05179"/>
    </source>
</evidence>
<dbReference type="InterPro" id="IPR031336">
    <property type="entry name" value="CDC73_C"/>
</dbReference>
<protein>
    <recommendedName>
        <fullName evidence="10">Parafibromin</fullName>
    </recommendedName>
</protein>
<comment type="caution">
    <text evidence="8">The sequence shown here is derived from an EMBL/GenBank/DDBJ whole genome shotgun (WGS) entry which is preliminary data.</text>
</comment>
<comment type="similarity">
    <text evidence="2">Belongs to the CDC73 family.</text>
</comment>
<dbReference type="Pfam" id="PF16050">
    <property type="entry name" value="CDC73_N"/>
    <property type="match status" value="1"/>
</dbReference>
<dbReference type="GO" id="GO:0006368">
    <property type="term" value="P:transcription elongation by RNA polymerase II"/>
    <property type="evidence" value="ECO:0007669"/>
    <property type="project" value="InterPro"/>
</dbReference>
<evidence type="ECO:0000256" key="4">
    <source>
        <dbReference type="ARBA" id="ARBA00023242"/>
    </source>
</evidence>
<keyword evidence="9" id="KW-1185">Reference proteome</keyword>
<dbReference type="InterPro" id="IPR038103">
    <property type="entry name" value="CDC73_C_sf"/>
</dbReference>
<evidence type="ECO:0008006" key="10">
    <source>
        <dbReference type="Google" id="ProtNLM"/>
    </source>
</evidence>
<dbReference type="InterPro" id="IPR032041">
    <property type="entry name" value="Cdc73_N"/>
</dbReference>